<dbReference type="PROSITE" id="PS50928">
    <property type="entry name" value="ABC_TM1"/>
    <property type="match status" value="2"/>
</dbReference>
<comment type="subcellular location">
    <subcellularLocation>
        <location evidence="1">Cell inner membrane</location>
        <topology evidence="1">Multi-pass membrane protein</topology>
    </subcellularLocation>
    <subcellularLocation>
        <location evidence="8">Cell membrane</location>
        <topology evidence="8">Multi-pass membrane protein</topology>
    </subcellularLocation>
</comment>
<comment type="similarity">
    <text evidence="8">Belongs to the binding-protein-dependent transport system permease family.</text>
</comment>
<gene>
    <name evidence="11" type="ORF">FHX44_118065</name>
</gene>
<dbReference type="InterPro" id="IPR000515">
    <property type="entry name" value="MetI-like"/>
</dbReference>
<feature type="transmembrane region" description="Helical" evidence="8">
    <location>
        <begin position="275"/>
        <end position="295"/>
    </location>
</feature>
<keyword evidence="6 8" id="KW-1133">Transmembrane helix</keyword>
<proteinExistence type="inferred from homology"/>
<dbReference type="PANTHER" id="PTHR43357:SF4">
    <property type="entry name" value="INNER MEMBRANE ABC TRANSPORTER PERMEASE PROTEIN YDCV"/>
    <property type="match status" value="1"/>
</dbReference>
<evidence type="ECO:0000256" key="6">
    <source>
        <dbReference type="ARBA" id="ARBA00022989"/>
    </source>
</evidence>
<keyword evidence="4" id="KW-0997">Cell inner membrane</keyword>
<feature type="compositionally biased region" description="Polar residues" evidence="9">
    <location>
        <begin position="1"/>
        <end position="17"/>
    </location>
</feature>
<dbReference type="RefSeq" id="WP_147260502.1">
    <property type="nucleotide sequence ID" value="NZ_VIWU01000001.1"/>
</dbReference>
<sequence>MATVTTPPRSGTPSPAGTSAGGGRASIARWRDTLLRPRTLVAVAVTVVVGYLALVPLGYLLLTTFTDADGFSLGGFARAYGDPRIGELIGNSLWFAVGSALLSLAVGTALAYFNVRTDVPFKALFFAASIIPLIIPGILYTIAWIFLASPTIGLLNSLLEPVFGPGTFDVFTVWGMIWVEGLHLSPIAFLFMVAAFRSTDPSLEESALMSGATRVQTFRRVTLPLVRPALLSAALIMLVRSLESFEVPALLGLQNGIYVFTSRIYQVLRSFPVDFAGAGALAVGLLAVAALGIWLSNVLSRDHGGGTITGKGFRPRPIDLGRWKPAVGGGILLYFFVTVLAPLLVLLYTALLPYYRPPSAEAFASMSLDNFVAVFNLPTVPTALRNSLLLGGGAATIVMALMAVAAWVVVRSGIPGRQVLDHIAFSPLVIPGLVLGVGIAFVYLRSPLPIYGTLLILLIAYCTRYLPYGMRYAVSGMQTVSAELEESAQVSGAGWWATFRRVLLPLIAPALVAGWVYIFVVSFRELSSSILLYTPGNEVLSISIWELYANARFGELSALGVIMVLILAVLVAVAYKVGARVGLKSD</sequence>
<evidence type="ECO:0000259" key="10">
    <source>
        <dbReference type="PROSITE" id="PS50928"/>
    </source>
</evidence>
<feature type="transmembrane region" description="Helical" evidence="8">
    <location>
        <begin position="171"/>
        <end position="196"/>
    </location>
</feature>
<organism evidence="11 12">
    <name type="scientific">Pseudonocardia hierapolitana</name>
    <dbReference type="NCBI Taxonomy" id="1128676"/>
    <lineage>
        <taxon>Bacteria</taxon>
        <taxon>Bacillati</taxon>
        <taxon>Actinomycetota</taxon>
        <taxon>Actinomycetes</taxon>
        <taxon>Pseudonocardiales</taxon>
        <taxon>Pseudonocardiaceae</taxon>
        <taxon>Pseudonocardia</taxon>
    </lineage>
</organism>
<dbReference type="Pfam" id="PF00528">
    <property type="entry name" value="BPD_transp_1"/>
    <property type="match status" value="2"/>
</dbReference>
<evidence type="ECO:0000256" key="2">
    <source>
        <dbReference type="ARBA" id="ARBA00022448"/>
    </source>
</evidence>
<feature type="transmembrane region" description="Helical" evidence="8">
    <location>
        <begin position="125"/>
        <end position="147"/>
    </location>
</feature>
<keyword evidence="7 8" id="KW-0472">Membrane</keyword>
<evidence type="ECO:0000256" key="9">
    <source>
        <dbReference type="SAM" id="MobiDB-lite"/>
    </source>
</evidence>
<dbReference type="InterPro" id="IPR035906">
    <property type="entry name" value="MetI-like_sf"/>
</dbReference>
<feature type="domain" description="ABC transmembrane type-1" evidence="10">
    <location>
        <begin position="384"/>
        <end position="574"/>
    </location>
</feature>
<name>A0A561T4R8_9PSEU</name>
<keyword evidence="12" id="KW-1185">Reference proteome</keyword>
<comment type="caution">
    <text evidence="11">The sequence shown here is derived from an EMBL/GenBank/DDBJ whole genome shotgun (WGS) entry which is preliminary data.</text>
</comment>
<evidence type="ECO:0000313" key="11">
    <source>
        <dbReference type="EMBL" id="TWF82120.1"/>
    </source>
</evidence>
<evidence type="ECO:0000256" key="1">
    <source>
        <dbReference type="ARBA" id="ARBA00004429"/>
    </source>
</evidence>
<keyword evidence="2 8" id="KW-0813">Transport</keyword>
<dbReference type="CDD" id="cd06261">
    <property type="entry name" value="TM_PBP2"/>
    <property type="match status" value="2"/>
</dbReference>
<feature type="transmembrane region" description="Helical" evidence="8">
    <location>
        <begin position="422"/>
        <end position="444"/>
    </location>
</feature>
<dbReference type="OrthoDB" id="5100908at2"/>
<feature type="transmembrane region" description="Helical" evidence="8">
    <location>
        <begin position="331"/>
        <end position="351"/>
    </location>
</feature>
<feature type="transmembrane region" description="Helical" evidence="8">
    <location>
        <begin position="388"/>
        <end position="410"/>
    </location>
</feature>
<evidence type="ECO:0000256" key="4">
    <source>
        <dbReference type="ARBA" id="ARBA00022519"/>
    </source>
</evidence>
<feature type="region of interest" description="Disordered" evidence="9">
    <location>
        <begin position="1"/>
        <end position="24"/>
    </location>
</feature>
<accession>A0A561T4R8</accession>
<evidence type="ECO:0000256" key="7">
    <source>
        <dbReference type="ARBA" id="ARBA00023136"/>
    </source>
</evidence>
<reference evidence="11 12" key="1">
    <citation type="submission" date="2019-06" db="EMBL/GenBank/DDBJ databases">
        <title>Sequencing the genomes of 1000 actinobacteria strains.</title>
        <authorList>
            <person name="Klenk H.-P."/>
        </authorList>
    </citation>
    <scope>NUCLEOTIDE SEQUENCE [LARGE SCALE GENOMIC DNA]</scope>
    <source>
        <strain evidence="11 12">DSM 45671</strain>
    </source>
</reference>
<feature type="transmembrane region" description="Helical" evidence="8">
    <location>
        <begin position="217"/>
        <end position="239"/>
    </location>
</feature>
<dbReference type="Proteomes" id="UP000321261">
    <property type="component" value="Unassembled WGS sequence"/>
</dbReference>
<feature type="transmembrane region" description="Helical" evidence="8">
    <location>
        <begin position="502"/>
        <end position="523"/>
    </location>
</feature>
<feature type="transmembrane region" description="Helical" evidence="8">
    <location>
        <begin position="93"/>
        <end position="113"/>
    </location>
</feature>
<dbReference type="GO" id="GO:0005886">
    <property type="term" value="C:plasma membrane"/>
    <property type="evidence" value="ECO:0007669"/>
    <property type="project" value="UniProtKB-SubCell"/>
</dbReference>
<feature type="transmembrane region" description="Helical" evidence="8">
    <location>
        <begin position="450"/>
        <end position="467"/>
    </location>
</feature>
<feature type="domain" description="ABC transmembrane type-1" evidence="10">
    <location>
        <begin position="89"/>
        <end position="296"/>
    </location>
</feature>
<dbReference type="PANTHER" id="PTHR43357">
    <property type="entry name" value="INNER MEMBRANE ABC TRANSPORTER PERMEASE PROTEIN YDCV"/>
    <property type="match status" value="1"/>
</dbReference>
<dbReference type="EMBL" id="VIWU01000001">
    <property type="protein sequence ID" value="TWF82120.1"/>
    <property type="molecule type" value="Genomic_DNA"/>
</dbReference>
<dbReference type="AlphaFoldDB" id="A0A561T4R8"/>
<dbReference type="SUPFAM" id="SSF161098">
    <property type="entry name" value="MetI-like"/>
    <property type="match status" value="2"/>
</dbReference>
<evidence type="ECO:0000256" key="3">
    <source>
        <dbReference type="ARBA" id="ARBA00022475"/>
    </source>
</evidence>
<feature type="transmembrane region" description="Helical" evidence="8">
    <location>
        <begin position="39"/>
        <end position="62"/>
    </location>
</feature>
<evidence type="ECO:0000256" key="5">
    <source>
        <dbReference type="ARBA" id="ARBA00022692"/>
    </source>
</evidence>
<keyword evidence="3" id="KW-1003">Cell membrane</keyword>
<evidence type="ECO:0000313" key="12">
    <source>
        <dbReference type="Proteomes" id="UP000321261"/>
    </source>
</evidence>
<keyword evidence="5 8" id="KW-0812">Transmembrane</keyword>
<protein>
    <submittedName>
        <fullName evidence="11">Iron(III) transport system permease protein</fullName>
    </submittedName>
</protein>
<dbReference type="GO" id="GO:0055085">
    <property type="term" value="P:transmembrane transport"/>
    <property type="evidence" value="ECO:0007669"/>
    <property type="project" value="InterPro"/>
</dbReference>
<feature type="transmembrane region" description="Helical" evidence="8">
    <location>
        <begin position="556"/>
        <end position="575"/>
    </location>
</feature>
<dbReference type="Gene3D" id="1.10.3720.10">
    <property type="entry name" value="MetI-like"/>
    <property type="match status" value="2"/>
</dbReference>
<evidence type="ECO:0000256" key="8">
    <source>
        <dbReference type="RuleBase" id="RU363032"/>
    </source>
</evidence>